<feature type="transmembrane region" description="Helical" evidence="11">
    <location>
        <begin position="6"/>
        <end position="29"/>
    </location>
</feature>
<organism evidence="14 15">
    <name type="scientific">Ancrocorticia populi</name>
    <dbReference type="NCBI Taxonomy" id="2175228"/>
    <lineage>
        <taxon>Bacteria</taxon>
        <taxon>Bacillati</taxon>
        <taxon>Actinomycetota</taxon>
        <taxon>Actinomycetes</taxon>
        <taxon>Actinomycetales</taxon>
        <taxon>Actinomycetaceae</taxon>
        <taxon>Ancrocorticia</taxon>
    </lineage>
</organism>
<sequence length="436" mass="47473">MDPINILFVLLFTLIGGIFAASEMAFVSLRESQIDEMAKKSRAGEAVGRLTADSNRFLSAVQIGVTVAGFFSASFGAAQIAPGVAPVFEELGMAASAASTTAFVLVTVVIAYISIVFGELVPKRIAMQSAERLALLVVYPLAAITFLLRPVIWFLGVSVNVVLRILGRDPAEKHEVMGAAELRAFVAGQESIAAQERTMLVDILSAQDRSVQEIMTPRTEVEFFSADTPIEEAQREIAKLEHSRYPVRQGISDDDVIGFIHIRDLLVPAADVKRVGDLVRPIIFFPTGKPVLEALTELRSAHEHLAVIVDEYGGTDGIITLEDAVEEFVGEIRDEYDQEAPKFIRRGDHRDVDGLAGRAEVVKILGVELPDGPFDTLAGFVVDLLGRMPELGDSVEWGGFRFTVRSLNGRRIEWLGVEDVPEEGDDVAVEKTDPGN</sequence>
<dbReference type="InterPro" id="IPR000644">
    <property type="entry name" value="CBS_dom"/>
</dbReference>
<evidence type="ECO:0000256" key="3">
    <source>
        <dbReference type="ARBA" id="ARBA00022475"/>
    </source>
</evidence>
<keyword evidence="8 10" id="KW-0472">Membrane</keyword>
<dbReference type="Gene3D" id="3.30.465.10">
    <property type="match status" value="1"/>
</dbReference>
<dbReference type="SUPFAM" id="SSF54631">
    <property type="entry name" value="CBS-domain pair"/>
    <property type="match status" value="1"/>
</dbReference>
<evidence type="ECO:0000256" key="4">
    <source>
        <dbReference type="ARBA" id="ARBA00022692"/>
    </source>
</evidence>
<dbReference type="FunFam" id="3.10.580.10:FF:000002">
    <property type="entry name" value="Magnesium/cobalt efflux protein CorC"/>
    <property type="match status" value="1"/>
</dbReference>
<keyword evidence="4 10" id="KW-0812">Transmembrane</keyword>
<name>A0A2V1K8W1_9ACTO</name>
<evidence type="ECO:0000256" key="10">
    <source>
        <dbReference type="PROSITE-ProRule" id="PRU01193"/>
    </source>
</evidence>
<dbReference type="Pfam" id="PF01595">
    <property type="entry name" value="CNNM"/>
    <property type="match status" value="1"/>
</dbReference>
<dbReference type="InterPro" id="IPR051676">
    <property type="entry name" value="UPF0053_domain"/>
</dbReference>
<feature type="domain" description="CBS" evidence="12">
    <location>
        <begin position="278"/>
        <end position="335"/>
    </location>
</feature>
<dbReference type="Gene3D" id="3.10.580.10">
    <property type="entry name" value="CBS-domain"/>
    <property type="match status" value="1"/>
</dbReference>
<evidence type="ECO:0000256" key="9">
    <source>
        <dbReference type="PROSITE-ProRule" id="PRU00703"/>
    </source>
</evidence>
<evidence type="ECO:0000256" key="7">
    <source>
        <dbReference type="ARBA" id="ARBA00023122"/>
    </source>
</evidence>
<evidence type="ECO:0000259" key="12">
    <source>
        <dbReference type="PROSITE" id="PS51371"/>
    </source>
</evidence>
<keyword evidence="6 10" id="KW-1133">Transmembrane helix</keyword>
<feature type="transmembrane region" description="Helical" evidence="11">
    <location>
        <begin position="133"/>
        <end position="155"/>
    </location>
</feature>
<evidence type="ECO:0000313" key="15">
    <source>
        <dbReference type="Proteomes" id="UP000245283"/>
    </source>
</evidence>
<dbReference type="SUPFAM" id="SSF56176">
    <property type="entry name" value="FAD-binding/transporter-associated domain-like"/>
    <property type="match status" value="1"/>
</dbReference>
<dbReference type="AlphaFoldDB" id="A0A2V1K8W1"/>
<dbReference type="InterPro" id="IPR005170">
    <property type="entry name" value="Transptr-assoc_dom"/>
</dbReference>
<evidence type="ECO:0000256" key="5">
    <source>
        <dbReference type="ARBA" id="ARBA00022737"/>
    </source>
</evidence>
<feature type="transmembrane region" description="Helical" evidence="11">
    <location>
        <begin position="101"/>
        <end position="121"/>
    </location>
</feature>
<gene>
    <name evidence="14" type="ORF">DD236_04130</name>
</gene>
<evidence type="ECO:0000256" key="6">
    <source>
        <dbReference type="ARBA" id="ARBA00022989"/>
    </source>
</evidence>
<dbReference type="GO" id="GO:0050660">
    <property type="term" value="F:flavin adenine dinucleotide binding"/>
    <property type="evidence" value="ECO:0007669"/>
    <property type="project" value="InterPro"/>
</dbReference>
<dbReference type="PANTHER" id="PTHR43099">
    <property type="entry name" value="UPF0053 PROTEIN YRKA"/>
    <property type="match status" value="1"/>
</dbReference>
<keyword evidence="5" id="KW-0677">Repeat</keyword>
<keyword evidence="7 9" id="KW-0129">CBS domain</keyword>
<dbReference type="PANTHER" id="PTHR43099:SF2">
    <property type="entry name" value="UPF0053 PROTEIN YRKA"/>
    <property type="match status" value="1"/>
</dbReference>
<dbReference type="InterPro" id="IPR046342">
    <property type="entry name" value="CBS_dom_sf"/>
</dbReference>
<dbReference type="InterPro" id="IPR016169">
    <property type="entry name" value="FAD-bd_PCMH_sub2"/>
</dbReference>
<comment type="caution">
    <text evidence="14">The sequence shown here is derived from an EMBL/GenBank/DDBJ whole genome shotgun (WGS) entry which is preliminary data.</text>
</comment>
<dbReference type="PROSITE" id="PS51371">
    <property type="entry name" value="CBS"/>
    <property type="match status" value="2"/>
</dbReference>
<feature type="domain" description="CBS" evidence="12">
    <location>
        <begin position="215"/>
        <end position="275"/>
    </location>
</feature>
<reference evidence="15" key="1">
    <citation type="submission" date="2018-05" db="EMBL/GenBank/DDBJ databases">
        <authorList>
            <person name="Li Y."/>
        </authorList>
    </citation>
    <scope>NUCLEOTIDE SEQUENCE [LARGE SCALE GENOMIC DNA]</scope>
    <source>
        <strain evidence="15">sk1b4</strain>
    </source>
</reference>
<dbReference type="InterPro" id="IPR044751">
    <property type="entry name" value="Ion_transp-like_CBS"/>
</dbReference>
<dbReference type="EMBL" id="QETB01000001">
    <property type="protein sequence ID" value="PWF27573.1"/>
    <property type="molecule type" value="Genomic_DNA"/>
</dbReference>
<evidence type="ECO:0000259" key="13">
    <source>
        <dbReference type="PROSITE" id="PS51846"/>
    </source>
</evidence>
<evidence type="ECO:0000256" key="11">
    <source>
        <dbReference type="SAM" id="Phobius"/>
    </source>
</evidence>
<proteinExistence type="inferred from homology"/>
<evidence type="ECO:0008006" key="16">
    <source>
        <dbReference type="Google" id="ProtNLM"/>
    </source>
</evidence>
<dbReference type="OrthoDB" id="110231at2"/>
<dbReference type="Pfam" id="PF00571">
    <property type="entry name" value="CBS"/>
    <property type="match status" value="2"/>
</dbReference>
<dbReference type="RefSeq" id="WP_109093068.1">
    <property type="nucleotide sequence ID" value="NZ_QETB01000001.1"/>
</dbReference>
<evidence type="ECO:0000313" key="14">
    <source>
        <dbReference type="EMBL" id="PWF27573.1"/>
    </source>
</evidence>
<evidence type="ECO:0000256" key="1">
    <source>
        <dbReference type="ARBA" id="ARBA00004651"/>
    </source>
</evidence>
<dbReference type="Pfam" id="PF03471">
    <property type="entry name" value="CorC_HlyC"/>
    <property type="match status" value="1"/>
</dbReference>
<dbReference type="SMART" id="SM01091">
    <property type="entry name" value="CorC_HlyC"/>
    <property type="match status" value="1"/>
</dbReference>
<evidence type="ECO:0000256" key="2">
    <source>
        <dbReference type="ARBA" id="ARBA00006337"/>
    </source>
</evidence>
<dbReference type="Proteomes" id="UP000245283">
    <property type="component" value="Unassembled WGS sequence"/>
</dbReference>
<dbReference type="PROSITE" id="PS51846">
    <property type="entry name" value="CNNM"/>
    <property type="match status" value="1"/>
</dbReference>
<feature type="transmembrane region" description="Helical" evidence="11">
    <location>
        <begin position="57"/>
        <end position="81"/>
    </location>
</feature>
<feature type="domain" description="CNNM transmembrane" evidence="13">
    <location>
        <begin position="1"/>
        <end position="196"/>
    </location>
</feature>
<comment type="similarity">
    <text evidence="2">Belongs to the UPF0053 family.</text>
</comment>
<evidence type="ECO:0000256" key="8">
    <source>
        <dbReference type="ARBA" id="ARBA00023136"/>
    </source>
</evidence>
<protein>
    <recommendedName>
        <fullName evidence="16">HlyC/CorC family transporter</fullName>
    </recommendedName>
</protein>
<keyword evidence="15" id="KW-1185">Reference proteome</keyword>
<dbReference type="InterPro" id="IPR036318">
    <property type="entry name" value="FAD-bd_PCMH-like_sf"/>
</dbReference>
<dbReference type="GO" id="GO:0005886">
    <property type="term" value="C:plasma membrane"/>
    <property type="evidence" value="ECO:0007669"/>
    <property type="project" value="UniProtKB-SubCell"/>
</dbReference>
<keyword evidence="3" id="KW-1003">Cell membrane</keyword>
<dbReference type="CDD" id="cd04590">
    <property type="entry name" value="CBS_pair_CorC_HlyC_assoc"/>
    <property type="match status" value="1"/>
</dbReference>
<dbReference type="InterPro" id="IPR002550">
    <property type="entry name" value="CNNM"/>
</dbReference>
<accession>A0A2V1K8W1</accession>
<comment type="subcellular location">
    <subcellularLocation>
        <location evidence="1">Cell membrane</location>
        <topology evidence="1">Multi-pass membrane protein</topology>
    </subcellularLocation>
</comment>